<accession>U3TG15</accession>
<evidence type="ECO:0000256" key="2">
    <source>
        <dbReference type="ARBA" id="ARBA00001966"/>
    </source>
</evidence>
<dbReference type="InterPro" id="IPR013343">
    <property type="entry name" value="CRISPR-assoc_prot_Cas4"/>
</dbReference>
<comment type="function">
    <text evidence="14">CRISPR (clustered regularly interspaced short palindromic repeat) is an adaptive immune system that provides protection against mobile genetic elements (viruses, transposable elements and conjugative plasmids). CRISPR clusters contain sequences complementary to antecedent mobile elements and target invading nucleic acids. CRISPR clusters are transcribed and processed into CRISPR RNA (crRNA).</text>
</comment>
<keyword evidence="13 14" id="KW-0464">Manganese</keyword>
<evidence type="ECO:0000313" key="16">
    <source>
        <dbReference type="EMBL" id="BAN90254.1"/>
    </source>
</evidence>
<dbReference type="EC" id="3.1.12.1" evidence="4 14"/>
<dbReference type="PANTHER" id="PTHR36531:SF6">
    <property type="entry name" value="DNA REPLICATION ATP-DEPENDENT HELICASE_NUCLEASE DNA2"/>
    <property type="match status" value="1"/>
</dbReference>
<dbReference type="InterPro" id="IPR011604">
    <property type="entry name" value="PDDEXK-like_dom_sf"/>
</dbReference>
<evidence type="ECO:0000256" key="4">
    <source>
        <dbReference type="ARBA" id="ARBA00012768"/>
    </source>
</evidence>
<keyword evidence="11 14" id="KW-0411">Iron-sulfur</keyword>
<keyword evidence="7 14" id="KW-0479">Metal-binding</keyword>
<evidence type="ECO:0000313" key="17">
    <source>
        <dbReference type="Proteomes" id="UP000016887"/>
    </source>
</evidence>
<evidence type="ECO:0000256" key="10">
    <source>
        <dbReference type="ARBA" id="ARBA00023004"/>
    </source>
</evidence>
<keyword evidence="6 14" id="KW-0540">Nuclease</keyword>
<dbReference type="GO" id="GO:0046872">
    <property type="term" value="F:metal ion binding"/>
    <property type="evidence" value="ECO:0007669"/>
    <property type="project" value="UniProtKB-KW"/>
</dbReference>
<comment type="cofactor">
    <cofactor evidence="2">
        <name>[4Fe-4S] cluster</name>
        <dbReference type="ChEBI" id="CHEBI:49883"/>
    </cofactor>
</comment>
<evidence type="ECO:0000256" key="1">
    <source>
        <dbReference type="ARBA" id="ARBA00001936"/>
    </source>
</evidence>
<keyword evidence="17" id="KW-1185">Reference proteome</keyword>
<keyword evidence="8 14" id="KW-0378">Hydrolase</keyword>
<dbReference type="InterPro" id="IPR051827">
    <property type="entry name" value="Cas4_exonuclease"/>
</dbReference>
<comment type="cofactor">
    <cofactor evidence="14">
        <name>iron-sulfur cluster</name>
        <dbReference type="ChEBI" id="CHEBI:30408"/>
    </cofactor>
</comment>
<sequence>MRPVSMLKEYAYCPRVAYYMEVLRPSYRPTEPMNLSREIYSVDHVREILRTSGFRIVKEEWAVPLRSKRLGLQGVADGVVVEGRLGIVVVEAKLSVRSNRWLHTRDRHVIFQAAAYALALEETRGYSVDYLAIVSLEDSKTYVVRMSPSLRRDVIRLADDMNKILDDGLEPPPKPGRKCVACRFRRVCQPWVAGRGSERLY</sequence>
<evidence type="ECO:0000256" key="6">
    <source>
        <dbReference type="ARBA" id="ARBA00022722"/>
    </source>
</evidence>
<dbReference type="GO" id="GO:0004527">
    <property type="term" value="F:exonuclease activity"/>
    <property type="evidence" value="ECO:0007669"/>
    <property type="project" value="UniProtKB-KW"/>
</dbReference>
<name>U3TG15_9CREN</name>
<dbReference type="KEGG" id="acj:ACAM_0785"/>
<dbReference type="eggNOG" id="arCOG00786">
    <property type="taxonomic scope" value="Archaea"/>
</dbReference>
<dbReference type="NCBIfam" id="TIGR00372">
    <property type="entry name" value="cas4"/>
    <property type="match status" value="1"/>
</dbReference>
<dbReference type="Pfam" id="PF12705">
    <property type="entry name" value="PDDEXK_1"/>
    <property type="match status" value="1"/>
</dbReference>
<evidence type="ECO:0000256" key="8">
    <source>
        <dbReference type="ARBA" id="ARBA00022801"/>
    </source>
</evidence>
<evidence type="ECO:0000256" key="3">
    <source>
        <dbReference type="ARBA" id="ARBA00009189"/>
    </source>
</evidence>
<dbReference type="GO" id="GO:0051607">
    <property type="term" value="P:defense response to virus"/>
    <property type="evidence" value="ECO:0007669"/>
    <property type="project" value="UniProtKB-KW"/>
</dbReference>
<proteinExistence type="inferred from homology"/>
<comment type="cofactor">
    <cofactor evidence="14">
        <name>Mg(2+)</name>
        <dbReference type="ChEBI" id="CHEBI:18420"/>
    </cofactor>
    <cofactor evidence="14">
        <name>Mn(2+)</name>
        <dbReference type="ChEBI" id="CHEBI:29035"/>
    </cofactor>
    <text evidence="14">Mg(2+) or Mn(2+) required for ssDNA cleavage activity.</text>
</comment>
<evidence type="ECO:0000256" key="9">
    <source>
        <dbReference type="ARBA" id="ARBA00022839"/>
    </source>
</evidence>
<dbReference type="Gene3D" id="3.90.320.10">
    <property type="match status" value="1"/>
</dbReference>
<comment type="similarity">
    <text evidence="3 14">Belongs to the CRISPR-associated exonuclease Cas4 family.</text>
</comment>
<dbReference type="PANTHER" id="PTHR36531">
    <property type="entry name" value="CRISPR-ASSOCIATED EXONUCLEASE CAS4"/>
    <property type="match status" value="1"/>
</dbReference>
<evidence type="ECO:0000256" key="13">
    <source>
        <dbReference type="ARBA" id="ARBA00023211"/>
    </source>
</evidence>
<dbReference type="STRING" id="1198449.ACAM_0785"/>
<evidence type="ECO:0000256" key="7">
    <source>
        <dbReference type="ARBA" id="ARBA00022723"/>
    </source>
</evidence>
<comment type="cofactor">
    <cofactor evidence="1">
        <name>Mn(2+)</name>
        <dbReference type="ChEBI" id="CHEBI:29035"/>
    </cofactor>
</comment>
<dbReference type="GO" id="GO:0051536">
    <property type="term" value="F:iron-sulfur cluster binding"/>
    <property type="evidence" value="ECO:0007669"/>
    <property type="project" value="UniProtKB-KW"/>
</dbReference>
<dbReference type="Proteomes" id="UP000016887">
    <property type="component" value="Chromosome"/>
</dbReference>
<dbReference type="EMBL" id="AP012489">
    <property type="protein sequence ID" value="BAN90254.1"/>
    <property type="molecule type" value="Genomic_DNA"/>
</dbReference>
<evidence type="ECO:0000256" key="12">
    <source>
        <dbReference type="ARBA" id="ARBA00023118"/>
    </source>
</evidence>
<dbReference type="AlphaFoldDB" id="U3TG15"/>
<keyword evidence="9 14" id="KW-0269">Exonuclease</keyword>
<organism evidence="16 17">
    <name type="scientific">Aeropyrum camini SY1 = JCM 12091</name>
    <dbReference type="NCBI Taxonomy" id="1198449"/>
    <lineage>
        <taxon>Archaea</taxon>
        <taxon>Thermoproteota</taxon>
        <taxon>Thermoprotei</taxon>
        <taxon>Desulfurococcales</taxon>
        <taxon>Desulfurococcaceae</taxon>
        <taxon>Aeropyrum</taxon>
    </lineage>
</organism>
<evidence type="ECO:0000256" key="11">
    <source>
        <dbReference type="ARBA" id="ARBA00023014"/>
    </source>
</evidence>
<protein>
    <recommendedName>
        <fullName evidence="5 14">CRISPR-associated exonuclease Cas4</fullName>
        <ecNumber evidence="4 14">3.1.12.1</ecNumber>
    </recommendedName>
</protein>
<keyword evidence="12 14" id="KW-0051">Antiviral defense</keyword>
<reference evidence="16 17" key="1">
    <citation type="journal article" date="2013" name="Appl. Environ. Microbiol.">
        <title>Variation of the Virus-Related Elements within Syntenic Genomes of the Hyperthermophilic Archaeon Aeropyrum.</title>
        <authorList>
            <person name="Daifuku T."/>
            <person name="Yoshida T."/>
            <person name="Kitamura T."/>
            <person name="Kawaichi S."/>
            <person name="Inoue T."/>
            <person name="Nomura K."/>
            <person name="Yoshida Y."/>
            <person name="Kuno S."/>
            <person name="Sako Y."/>
        </authorList>
    </citation>
    <scope>NUCLEOTIDE SEQUENCE [LARGE SCALE GENOMIC DNA]</scope>
    <source>
        <strain evidence="16 17">SY1</strain>
    </source>
</reference>
<evidence type="ECO:0000256" key="5">
    <source>
        <dbReference type="ARBA" id="ARBA00020049"/>
    </source>
</evidence>
<keyword evidence="10 14" id="KW-0408">Iron</keyword>
<dbReference type="InterPro" id="IPR038726">
    <property type="entry name" value="PDDEXK_AddAB-type"/>
</dbReference>
<dbReference type="OrthoDB" id="26676at2157"/>
<evidence type="ECO:0000259" key="15">
    <source>
        <dbReference type="Pfam" id="PF12705"/>
    </source>
</evidence>
<feature type="domain" description="PD-(D/E)XK endonuclease-like" evidence="15">
    <location>
        <begin position="50"/>
        <end position="189"/>
    </location>
</feature>
<gene>
    <name evidence="16" type="primary">cas4</name>
    <name evidence="16" type="ORF">ACAM_0785</name>
</gene>
<evidence type="ECO:0000256" key="14">
    <source>
        <dbReference type="RuleBase" id="RU365022"/>
    </source>
</evidence>
<dbReference type="CDD" id="cd09637">
    <property type="entry name" value="Cas4_I-A_I-B_I-C_I-D_II-B"/>
    <property type="match status" value="1"/>
</dbReference>